<gene>
    <name evidence="1" type="primary">pol_4319</name>
    <name evidence="1" type="ORF">NPIL_56141</name>
</gene>
<protein>
    <submittedName>
        <fullName evidence="1">Retrovirus-related Pol polyprotein from transposon 17.6</fullName>
    </submittedName>
</protein>
<comment type="caution">
    <text evidence="1">The sequence shown here is derived from an EMBL/GenBank/DDBJ whole genome shotgun (WGS) entry which is preliminary data.</text>
</comment>
<sequence>MHVNIKLAGIQLTTHRYSGSQATLINEKSHRSTGSLQLHPSRITFSGIGCDTVKSILLYFLDSIEIQNNVLPVKIYVLRDNMIPFDAIIGIDFLQQTSFTFDKDGIHLCKSNDDEMFLNFANIPEDEPF</sequence>
<name>A0A8X6NY88_NEPPI</name>
<organism evidence="1 2">
    <name type="scientific">Nephila pilipes</name>
    <name type="common">Giant wood spider</name>
    <name type="synonym">Nephila maculata</name>
    <dbReference type="NCBI Taxonomy" id="299642"/>
    <lineage>
        <taxon>Eukaryota</taxon>
        <taxon>Metazoa</taxon>
        <taxon>Ecdysozoa</taxon>
        <taxon>Arthropoda</taxon>
        <taxon>Chelicerata</taxon>
        <taxon>Arachnida</taxon>
        <taxon>Araneae</taxon>
        <taxon>Araneomorphae</taxon>
        <taxon>Entelegynae</taxon>
        <taxon>Araneoidea</taxon>
        <taxon>Nephilidae</taxon>
        <taxon>Nephila</taxon>
    </lineage>
</organism>
<dbReference type="AlphaFoldDB" id="A0A8X6NY88"/>
<evidence type="ECO:0000313" key="1">
    <source>
        <dbReference type="EMBL" id="GFT39715.1"/>
    </source>
</evidence>
<reference evidence="1" key="1">
    <citation type="submission" date="2020-08" db="EMBL/GenBank/DDBJ databases">
        <title>Multicomponent nature underlies the extraordinary mechanical properties of spider dragline silk.</title>
        <authorList>
            <person name="Kono N."/>
            <person name="Nakamura H."/>
            <person name="Mori M."/>
            <person name="Yoshida Y."/>
            <person name="Ohtoshi R."/>
            <person name="Malay A.D."/>
            <person name="Moran D.A.P."/>
            <person name="Tomita M."/>
            <person name="Numata K."/>
            <person name="Arakawa K."/>
        </authorList>
    </citation>
    <scope>NUCLEOTIDE SEQUENCE</scope>
</reference>
<dbReference type="Proteomes" id="UP000887013">
    <property type="component" value="Unassembled WGS sequence"/>
</dbReference>
<evidence type="ECO:0000313" key="2">
    <source>
        <dbReference type="Proteomes" id="UP000887013"/>
    </source>
</evidence>
<dbReference type="InterPro" id="IPR021109">
    <property type="entry name" value="Peptidase_aspartic_dom_sf"/>
</dbReference>
<dbReference type="OrthoDB" id="6435089at2759"/>
<accession>A0A8X6NY88</accession>
<dbReference type="SUPFAM" id="SSF50630">
    <property type="entry name" value="Acid proteases"/>
    <property type="match status" value="1"/>
</dbReference>
<keyword evidence="2" id="KW-1185">Reference proteome</keyword>
<dbReference type="Gene3D" id="2.40.70.10">
    <property type="entry name" value="Acid Proteases"/>
    <property type="match status" value="1"/>
</dbReference>
<dbReference type="EMBL" id="BMAW01109703">
    <property type="protein sequence ID" value="GFT39715.1"/>
    <property type="molecule type" value="Genomic_DNA"/>
</dbReference>
<proteinExistence type="predicted"/>